<keyword evidence="9" id="KW-1185">Reference proteome</keyword>
<evidence type="ECO:0000256" key="1">
    <source>
        <dbReference type="ARBA" id="ARBA00004651"/>
    </source>
</evidence>
<feature type="transmembrane region" description="Helical" evidence="6">
    <location>
        <begin position="233"/>
        <end position="251"/>
    </location>
</feature>
<feature type="domain" description="Major facilitator superfamily (MFS) profile" evidence="7">
    <location>
        <begin position="11"/>
        <end position="471"/>
    </location>
</feature>
<feature type="transmembrane region" description="Helical" evidence="6">
    <location>
        <begin position="446"/>
        <end position="466"/>
    </location>
</feature>
<feature type="transmembrane region" description="Helical" evidence="6">
    <location>
        <begin position="201"/>
        <end position="221"/>
    </location>
</feature>
<feature type="transmembrane region" description="Helical" evidence="6">
    <location>
        <begin position="405"/>
        <end position="426"/>
    </location>
</feature>
<feature type="transmembrane region" description="Helical" evidence="6">
    <location>
        <begin position="364"/>
        <end position="384"/>
    </location>
</feature>
<accession>D7UVL9</accession>
<dbReference type="Gene3D" id="1.20.1720.10">
    <property type="entry name" value="Multidrug resistance protein D"/>
    <property type="match status" value="1"/>
</dbReference>
<dbReference type="PRINTS" id="PR01036">
    <property type="entry name" value="TCRTETB"/>
</dbReference>
<dbReference type="GO" id="GO:0022857">
    <property type="term" value="F:transmembrane transporter activity"/>
    <property type="evidence" value="ECO:0007669"/>
    <property type="project" value="InterPro"/>
</dbReference>
<evidence type="ECO:0000256" key="4">
    <source>
        <dbReference type="ARBA" id="ARBA00022989"/>
    </source>
</evidence>
<evidence type="ECO:0000256" key="6">
    <source>
        <dbReference type="SAM" id="Phobius"/>
    </source>
</evidence>
<keyword evidence="3 6" id="KW-0812">Transmembrane</keyword>
<proteinExistence type="predicted"/>
<evidence type="ECO:0000313" key="8">
    <source>
        <dbReference type="EMBL" id="EFI84700.1"/>
    </source>
</evidence>
<dbReference type="PROSITE" id="PS50850">
    <property type="entry name" value="MFS"/>
    <property type="match status" value="1"/>
</dbReference>
<evidence type="ECO:0000256" key="2">
    <source>
        <dbReference type="ARBA" id="ARBA00022448"/>
    </source>
</evidence>
<evidence type="ECO:0000259" key="7">
    <source>
        <dbReference type="PROSITE" id="PS50850"/>
    </source>
</evidence>
<dbReference type="HOGENOM" id="CLU_000960_28_2_9"/>
<dbReference type="EMBL" id="ACCR02000003">
    <property type="protein sequence ID" value="EFI84700.1"/>
    <property type="molecule type" value="Genomic_DNA"/>
</dbReference>
<sequence>MSKEETGKKWALIAIMLGAFLSLLDTTIVNVALPDIGRVLKTSSQTIEWVISGYALAFGLVLITAGRLGDKFGRKPLYIIGVALFLLMSITAGFATSGTSLIISRVVQGLAAGLFFPQINATIMDLYQGPKLAKVFGILGAVIGVATAIGPLTGGLLINTFGADDGWRWVFFVNVPIVIITLILAFIYIPKDKKQPHQVKFDIPGVFGITLALLLLLYPLVAHGANDFSWLDFIVMLLSLPVFLLLYWWSARQEKLGNQPIISPKLLKNKKFLSGMIFSLVYFAAFTSIFFVLSLTWQTGFGKSAISSGLALSPFAFGSMFAAANSNRFVQKLGRNLFFIGLIFIILGLAGTALVFYLHSDVFSAWWLTLPLLLGGIGSGLIIAPINSFTLSTVLPEQRGGASGLFNTAQRVGTSFGIAIVGTVYFRTLSTIDGTSRSDVFSGSLQMSMLVNIALLLICTALVFALPKKISER</sequence>
<feature type="transmembrane region" description="Helical" evidence="6">
    <location>
        <begin position="46"/>
        <end position="65"/>
    </location>
</feature>
<feature type="transmembrane region" description="Helical" evidence="6">
    <location>
        <begin position="336"/>
        <end position="358"/>
    </location>
</feature>
<keyword evidence="4 6" id="KW-1133">Transmembrane helix</keyword>
<dbReference type="InterPro" id="IPR020846">
    <property type="entry name" value="MFS_dom"/>
</dbReference>
<feature type="transmembrane region" description="Helical" evidence="6">
    <location>
        <begin position="305"/>
        <end position="324"/>
    </location>
</feature>
<keyword evidence="5 6" id="KW-0472">Membrane</keyword>
<feature type="transmembrane region" description="Helical" evidence="6">
    <location>
        <begin position="77"/>
        <end position="96"/>
    </location>
</feature>
<dbReference type="STRING" id="525367.HMPREF0556_11253"/>
<dbReference type="PANTHER" id="PTHR42718:SF39">
    <property type="entry name" value="ACTINORHODIN TRANSPORTER-RELATED"/>
    <property type="match status" value="1"/>
</dbReference>
<dbReference type="RefSeq" id="WP_003758706.1">
    <property type="nucleotide sequence ID" value="NZ_GL538353.1"/>
</dbReference>
<comment type="caution">
    <text evidence="8">The sequence shown here is derived from an EMBL/GenBank/DDBJ whole genome shotgun (WGS) entry which is preliminary data.</text>
</comment>
<dbReference type="AlphaFoldDB" id="D7UVL9"/>
<dbReference type="CDD" id="cd17321">
    <property type="entry name" value="MFS_MMR_MDR_like"/>
    <property type="match status" value="1"/>
</dbReference>
<feature type="transmembrane region" description="Helical" evidence="6">
    <location>
        <begin position="169"/>
        <end position="189"/>
    </location>
</feature>
<dbReference type="PANTHER" id="PTHR42718">
    <property type="entry name" value="MAJOR FACILITATOR SUPERFAMILY MULTIDRUG TRANSPORTER MFSC"/>
    <property type="match status" value="1"/>
</dbReference>
<comment type="subcellular location">
    <subcellularLocation>
        <location evidence="1">Cell membrane</location>
        <topology evidence="1">Multi-pass membrane protein</topology>
    </subcellularLocation>
</comment>
<feature type="transmembrane region" description="Helical" evidence="6">
    <location>
        <begin position="102"/>
        <end position="123"/>
    </location>
</feature>
<feature type="transmembrane region" description="Helical" evidence="6">
    <location>
        <begin position="135"/>
        <end position="157"/>
    </location>
</feature>
<reference evidence="8" key="1">
    <citation type="submission" date="2010-06" db="EMBL/GenBank/DDBJ databases">
        <authorList>
            <person name="Muzny D."/>
            <person name="Qin X."/>
            <person name="Buhay C."/>
            <person name="Dugan-Rocha S."/>
            <person name="Ding Y."/>
            <person name="Chen G."/>
            <person name="Hawes A."/>
            <person name="Holder M."/>
            <person name="Jhangiani S."/>
            <person name="Johnson A."/>
            <person name="Khan Z."/>
            <person name="Li Z."/>
            <person name="Liu W."/>
            <person name="Liu X."/>
            <person name="Perez L."/>
            <person name="Shen H."/>
            <person name="Wang Q."/>
            <person name="Watt J."/>
            <person name="Xi L."/>
            <person name="Xin Y."/>
            <person name="Zhou J."/>
            <person name="Deng J."/>
            <person name="Jiang H."/>
            <person name="Liu Y."/>
            <person name="Qu J."/>
            <person name="Song X.-Z."/>
            <person name="Zhang L."/>
            <person name="Villasana D."/>
            <person name="Johnson A."/>
            <person name="Liu J."/>
            <person name="Liyanage D."/>
            <person name="Lorensuhewa L."/>
            <person name="Robinson T."/>
            <person name="Song A."/>
            <person name="Song B.-B."/>
            <person name="Dinh H."/>
            <person name="Thornton R."/>
            <person name="Coyle M."/>
            <person name="Francisco L."/>
            <person name="Jackson L."/>
            <person name="Javaid M."/>
            <person name="Korchina V."/>
            <person name="Kovar C."/>
            <person name="Mata R."/>
            <person name="Mathew T."/>
            <person name="Ngo R."/>
            <person name="Nguyen L."/>
            <person name="Nguyen N."/>
            <person name="Okwuonu G."/>
            <person name="Ongeri F."/>
            <person name="Pham C."/>
            <person name="Simmons D."/>
            <person name="Wilczek-Boney K."/>
            <person name="Hale W."/>
            <person name="Jakkamsetti A."/>
            <person name="Pham P."/>
            <person name="Ruth R."/>
            <person name="San Lucas F."/>
            <person name="Warren J."/>
            <person name="Zhang J."/>
            <person name="Zhao Z."/>
            <person name="Zhou C."/>
            <person name="Zhu D."/>
            <person name="Lee S."/>
            <person name="Bess C."/>
            <person name="Blankenburg K."/>
            <person name="Forbes L."/>
            <person name="Fu Q."/>
            <person name="Gubbala S."/>
            <person name="Hirani K."/>
            <person name="Jayaseelan J.C."/>
            <person name="Lara F."/>
            <person name="Munidasa M."/>
            <person name="Palculict T."/>
            <person name="Patil S."/>
            <person name="Pu L.-L."/>
            <person name="Saada N."/>
            <person name="Tang L."/>
            <person name="Weissenberger G."/>
            <person name="Zhu Y."/>
            <person name="Hemphill L."/>
            <person name="Shang Y."/>
            <person name="Youmans B."/>
            <person name="Ayvaz T."/>
            <person name="Ross M."/>
            <person name="Santibanez J."/>
            <person name="Aqrawi P."/>
            <person name="Gross S."/>
            <person name="Joshi V."/>
            <person name="Fowler G."/>
            <person name="Nazareth L."/>
            <person name="Reid J."/>
            <person name="Worley K."/>
            <person name="Petrosino J."/>
            <person name="Highlander S."/>
            <person name="Gibbs R."/>
        </authorList>
    </citation>
    <scope>NUCLEOTIDE SEQUENCE [LARGE SCALE GENOMIC DNA]</scope>
    <source>
        <strain evidence="8">DSM 20601</strain>
    </source>
</reference>
<dbReference type="eggNOG" id="COG0477">
    <property type="taxonomic scope" value="Bacteria"/>
</dbReference>
<dbReference type="Pfam" id="PF07690">
    <property type="entry name" value="MFS_1"/>
    <property type="match status" value="1"/>
</dbReference>
<dbReference type="InterPro" id="IPR011701">
    <property type="entry name" value="MFS"/>
</dbReference>
<dbReference type="SUPFAM" id="SSF103473">
    <property type="entry name" value="MFS general substrate transporter"/>
    <property type="match status" value="1"/>
</dbReference>
<evidence type="ECO:0000256" key="3">
    <source>
        <dbReference type="ARBA" id="ARBA00022692"/>
    </source>
</evidence>
<protein>
    <submittedName>
        <fullName evidence="8">Transporter, major facilitator family protein</fullName>
    </submittedName>
</protein>
<feature type="transmembrane region" description="Helical" evidence="6">
    <location>
        <begin position="272"/>
        <end position="293"/>
    </location>
</feature>
<dbReference type="InterPro" id="IPR036259">
    <property type="entry name" value="MFS_trans_sf"/>
</dbReference>
<dbReference type="Proteomes" id="UP000010119">
    <property type="component" value="Unassembled WGS sequence"/>
</dbReference>
<keyword evidence="2" id="KW-0813">Transport</keyword>
<name>D7UVL9_LISGR</name>
<gene>
    <name evidence="8" type="ORF">HMPREF0556_11253</name>
</gene>
<organism evidence="8 9">
    <name type="scientific">Listeria grayi DSM 20601</name>
    <dbReference type="NCBI Taxonomy" id="525367"/>
    <lineage>
        <taxon>Bacteria</taxon>
        <taxon>Bacillati</taxon>
        <taxon>Bacillota</taxon>
        <taxon>Bacilli</taxon>
        <taxon>Bacillales</taxon>
        <taxon>Listeriaceae</taxon>
        <taxon>Listeria</taxon>
    </lineage>
</organism>
<evidence type="ECO:0000313" key="9">
    <source>
        <dbReference type="Proteomes" id="UP000010119"/>
    </source>
</evidence>
<dbReference type="Gene3D" id="1.20.1250.20">
    <property type="entry name" value="MFS general substrate transporter like domains"/>
    <property type="match status" value="1"/>
</dbReference>
<feature type="transmembrane region" description="Helical" evidence="6">
    <location>
        <begin position="12"/>
        <end position="34"/>
    </location>
</feature>
<dbReference type="GO" id="GO:0005886">
    <property type="term" value="C:plasma membrane"/>
    <property type="evidence" value="ECO:0007669"/>
    <property type="project" value="UniProtKB-SubCell"/>
</dbReference>
<evidence type="ECO:0000256" key="5">
    <source>
        <dbReference type="ARBA" id="ARBA00023136"/>
    </source>
</evidence>